<name>A0A6J4RGP9_9ACTN</name>
<evidence type="ECO:0000256" key="1">
    <source>
        <dbReference type="SAM" id="MobiDB-lite"/>
    </source>
</evidence>
<accession>A0A6J4RGP9</accession>
<reference evidence="2" key="1">
    <citation type="submission" date="2020-02" db="EMBL/GenBank/DDBJ databases">
        <authorList>
            <person name="Meier V. D."/>
        </authorList>
    </citation>
    <scope>NUCLEOTIDE SEQUENCE</scope>
    <source>
        <strain evidence="2">AVDCRST_MAG58</strain>
    </source>
</reference>
<dbReference type="EMBL" id="CADCVF010000080">
    <property type="protein sequence ID" value="CAA9469267.1"/>
    <property type="molecule type" value="Genomic_DNA"/>
</dbReference>
<keyword evidence="2" id="KW-0687">Ribonucleoprotein</keyword>
<gene>
    <name evidence="2" type="ORF">AVDCRST_MAG58-3882</name>
</gene>
<dbReference type="AlphaFoldDB" id="A0A6J4RGP9"/>
<feature type="non-terminal residue" evidence="2">
    <location>
        <position position="126"/>
    </location>
</feature>
<feature type="compositionally biased region" description="Basic and acidic residues" evidence="1">
    <location>
        <begin position="1"/>
        <end position="18"/>
    </location>
</feature>
<protein>
    <submittedName>
        <fullName evidence="2">LSU ribosomal protein L7p/L12p (P1/P2)</fullName>
    </submittedName>
</protein>
<feature type="compositionally biased region" description="Gly residues" evidence="1">
    <location>
        <begin position="38"/>
        <end position="54"/>
    </location>
</feature>
<keyword evidence="2" id="KW-0689">Ribosomal protein</keyword>
<feature type="region of interest" description="Disordered" evidence="1">
    <location>
        <begin position="1"/>
        <end position="126"/>
    </location>
</feature>
<dbReference type="GO" id="GO:0005840">
    <property type="term" value="C:ribosome"/>
    <property type="evidence" value="ECO:0007669"/>
    <property type="project" value="UniProtKB-KW"/>
</dbReference>
<proteinExistence type="predicted"/>
<evidence type="ECO:0000313" key="2">
    <source>
        <dbReference type="EMBL" id="CAA9469267.1"/>
    </source>
</evidence>
<organism evidence="2">
    <name type="scientific">uncultured Rubrobacteraceae bacterium</name>
    <dbReference type="NCBI Taxonomy" id="349277"/>
    <lineage>
        <taxon>Bacteria</taxon>
        <taxon>Bacillati</taxon>
        <taxon>Actinomycetota</taxon>
        <taxon>Rubrobacteria</taxon>
        <taxon>Rubrobacterales</taxon>
        <taxon>Rubrobacteraceae</taxon>
        <taxon>environmental samples</taxon>
    </lineage>
</organism>
<feature type="compositionally biased region" description="Basic and acidic residues" evidence="1">
    <location>
        <begin position="105"/>
        <end position="115"/>
    </location>
</feature>
<sequence length="126" mass="13871">GSQQRRADGVDREHDRSRALGAGEGPGRALRRLRDGGSRGSGGRCGRWRGGGRGGADRVRRRAPGPRREEDPGNKGRQGRDRPRPERGEGPRRRGPEPRQGSPEPRGRRGSQDPARRRRCLCGVEV</sequence>
<feature type="non-terminal residue" evidence="2">
    <location>
        <position position="1"/>
    </location>
</feature>
<feature type="compositionally biased region" description="Basic and acidic residues" evidence="1">
    <location>
        <begin position="66"/>
        <end position="97"/>
    </location>
</feature>